<proteinExistence type="inferred from homology"/>
<organism evidence="5 6">
    <name type="scientific">Flavilitoribacter nigricans (strain ATCC 23147 / DSM 23189 / NBRC 102662 / NCIMB 1420 / SS-2)</name>
    <name type="common">Lewinella nigricans</name>
    <dbReference type="NCBI Taxonomy" id="1122177"/>
    <lineage>
        <taxon>Bacteria</taxon>
        <taxon>Pseudomonadati</taxon>
        <taxon>Bacteroidota</taxon>
        <taxon>Saprospiria</taxon>
        <taxon>Saprospirales</taxon>
        <taxon>Lewinellaceae</taxon>
        <taxon>Flavilitoribacter</taxon>
    </lineage>
</organism>
<dbReference type="Pfam" id="PF16347">
    <property type="entry name" value="SGSH_C"/>
    <property type="match status" value="1"/>
</dbReference>
<dbReference type="InterPro" id="IPR032506">
    <property type="entry name" value="SGSH_C"/>
</dbReference>
<dbReference type="PROSITE" id="PS00149">
    <property type="entry name" value="SULFATASE_2"/>
    <property type="match status" value="1"/>
</dbReference>
<dbReference type="InterPro" id="IPR024607">
    <property type="entry name" value="Sulfatase_CS"/>
</dbReference>
<dbReference type="AlphaFoldDB" id="A0A2D0N2J7"/>
<sequence>MTIVSAPKLEKLRARARQHINLPYLLYGLIGLFGFAACAPEAEETDGNPPARPNIVFIMTDDHGYQAMSAYDDRYIQTPNLDRIAEEGVLFTNSFVTNSICAPSRAVLLTGKHSHLNGQIDNRVRFDSSQATFPKYLQAAGYQTALVGKWHLRSEPTGFDHYERLIGQGNYYNSDFIENGERKQSAGYVTDVITDKSINWLDKRDPNKPFCLLVHHKATHRIWMPDTALLNDFAGVEFPVPDNYFDAYEGREAATYHEMGVFKDMDIVYDLKMLDKEGEFKTRYRAAYERMYGRMNDEQRAAWDAFYDPVIKDFMAAKLEGKDLALWKYQRYMQDYLKCVRSVDNNVGRLLDYLDDNGLAENTLVVYTSDQGFYLGEHGWFDKRYMYEESLRTPLAMRFPQSLNISGKSPALVQNIDYAPTFMDLAGLDVPEDMQGKSLIPLLQGDSTEWRQAIYYHYYEYPNEHGVKKHYGVRTDRYKLIHFYGDIDTWELYDLREDPHEMNNLYGEPAYESVVTDLKLRIDDLQETYAVDLM</sequence>
<keyword evidence="3" id="KW-0812">Transmembrane</keyword>
<dbReference type="Gene3D" id="3.40.720.10">
    <property type="entry name" value="Alkaline Phosphatase, subunit A"/>
    <property type="match status" value="1"/>
</dbReference>
<comment type="caution">
    <text evidence="5">The sequence shown here is derived from an EMBL/GenBank/DDBJ whole genome shotgun (WGS) entry which is preliminary data.</text>
</comment>
<dbReference type="PANTHER" id="PTHR43108">
    <property type="entry name" value="N-ACETYLGLUCOSAMINE-6-SULFATASE FAMILY MEMBER"/>
    <property type="match status" value="1"/>
</dbReference>
<dbReference type="PROSITE" id="PS00523">
    <property type="entry name" value="SULFATASE_1"/>
    <property type="match status" value="1"/>
</dbReference>
<evidence type="ECO:0000256" key="1">
    <source>
        <dbReference type="ARBA" id="ARBA00008779"/>
    </source>
</evidence>
<accession>A0A2D0N2J7</accession>
<reference evidence="5 6" key="1">
    <citation type="submission" date="2017-10" db="EMBL/GenBank/DDBJ databases">
        <title>The draft genome sequence of Lewinella nigricans NBRC 102662.</title>
        <authorList>
            <person name="Wang K."/>
        </authorList>
    </citation>
    <scope>NUCLEOTIDE SEQUENCE [LARGE SCALE GENOMIC DNA]</scope>
    <source>
        <strain evidence="5 6">NBRC 102662</strain>
    </source>
</reference>
<comment type="similarity">
    <text evidence="1">Belongs to the sulfatase family.</text>
</comment>
<keyword evidence="2" id="KW-0378">Hydrolase</keyword>
<evidence type="ECO:0000256" key="3">
    <source>
        <dbReference type="SAM" id="Phobius"/>
    </source>
</evidence>
<dbReference type="EMBL" id="PDUD01000038">
    <property type="protein sequence ID" value="PHN02616.1"/>
    <property type="molecule type" value="Genomic_DNA"/>
</dbReference>
<feature type="domain" description="N-sulphoglucosamine sulphohydrolase C-terminal" evidence="4">
    <location>
        <begin position="376"/>
        <end position="527"/>
    </location>
</feature>
<evidence type="ECO:0000313" key="5">
    <source>
        <dbReference type="EMBL" id="PHN02616.1"/>
    </source>
</evidence>
<dbReference type="Proteomes" id="UP000223913">
    <property type="component" value="Unassembled WGS sequence"/>
</dbReference>
<evidence type="ECO:0000256" key="2">
    <source>
        <dbReference type="ARBA" id="ARBA00022801"/>
    </source>
</evidence>
<dbReference type="PANTHER" id="PTHR43108:SF6">
    <property type="entry name" value="N-SULPHOGLUCOSAMINE SULPHOHYDROLASE"/>
    <property type="match status" value="1"/>
</dbReference>
<keyword evidence="3" id="KW-0472">Membrane</keyword>
<evidence type="ECO:0000259" key="4">
    <source>
        <dbReference type="Pfam" id="PF16347"/>
    </source>
</evidence>
<gene>
    <name evidence="5" type="ORF">CRP01_30955</name>
</gene>
<dbReference type="SUPFAM" id="SSF53649">
    <property type="entry name" value="Alkaline phosphatase-like"/>
    <property type="match status" value="1"/>
</dbReference>
<dbReference type="Pfam" id="PF01663">
    <property type="entry name" value="Phosphodiest"/>
    <property type="match status" value="1"/>
</dbReference>
<dbReference type="InterPro" id="IPR002591">
    <property type="entry name" value="Phosphodiest/P_Trfase"/>
</dbReference>
<keyword evidence="3" id="KW-1133">Transmembrane helix</keyword>
<dbReference type="OrthoDB" id="9765065at2"/>
<name>A0A2D0N2J7_FLAN2</name>
<evidence type="ECO:0000313" key="6">
    <source>
        <dbReference type="Proteomes" id="UP000223913"/>
    </source>
</evidence>
<dbReference type="CDD" id="cd16031">
    <property type="entry name" value="G6S_like"/>
    <property type="match status" value="1"/>
</dbReference>
<keyword evidence="6" id="KW-1185">Reference proteome</keyword>
<protein>
    <submittedName>
        <fullName evidence="5">Sulfatase</fullName>
    </submittedName>
</protein>
<feature type="transmembrane region" description="Helical" evidence="3">
    <location>
        <begin position="20"/>
        <end position="37"/>
    </location>
</feature>
<dbReference type="InterPro" id="IPR017850">
    <property type="entry name" value="Alkaline_phosphatase_core_sf"/>
</dbReference>
<dbReference type="GO" id="GO:0016787">
    <property type="term" value="F:hydrolase activity"/>
    <property type="evidence" value="ECO:0007669"/>
    <property type="project" value="UniProtKB-KW"/>
</dbReference>